<dbReference type="Proteomes" id="UP000265619">
    <property type="component" value="Unassembled WGS sequence"/>
</dbReference>
<name>A0A9X8GX75_9BURK</name>
<comment type="caution">
    <text evidence="1">The sequence shown here is derived from an EMBL/GenBank/DDBJ whole genome shotgun (WGS) entry which is preliminary data.</text>
</comment>
<dbReference type="InterPro" id="IPR013078">
    <property type="entry name" value="His_Pase_superF_clade-1"/>
</dbReference>
<dbReference type="Gene3D" id="3.40.50.1240">
    <property type="entry name" value="Phosphoglycerate mutase-like"/>
    <property type="match status" value="1"/>
</dbReference>
<protein>
    <submittedName>
        <fullName evidence="1">Phosphoglycerate kinase</fullName>
    </submittedName>
</protein>
<reference evidence="1 2" key="1">
    <citation type="submission" date="2018-09" db="EMBL/GenBank/DDBJ databases">
        <title>Acidovorax cavernicola nov. sp. isolated from Gruta de las Maravillas (Aracena, Spain).</title>
        <authorList>
            <person name="Jurado V."/>
            <person name="Gutierrez-Patricio S."/>
            <person name="Gonzalez-Pimentel J.L."/>
            <person name="Miller A.Z."/>
            <person name="Laiz L."/>
            <person name="Saiz-Jimenez C."/>
        </authorList>
    </citation>
    <scope>NUCLEOTIDE SEQUENCE [LARGE SCALE GENOMIC DNA]</scope>
    <source>
        <strain evidence="1 2">1011MAR4D40.2</strain>
    </source>
</reference>
<sequence>MNNKDQGAARLWLQRHAPVIAPAGLCYGATDLDARADDTRAAAARIAQVLPAGIVLWSSPLRRCAMLADAIAALRPDLSVRRDARLAEMSFGAWEGRLWSAVAREEFEAWTNRFADAPAGGDGESVRVFMARVASAHADWIATGADALWVTHAGVLRAVQLLSQGVSCPERADQWPNDAAAFGDWRVVAAPIT</sequence>
<dbReference type="Pfam" id="PF00300">
    <property type="entry name" value="His_Phos_1"/>
    <property type="match status" value="1"/>
</dbReference>
<keyword evidence="1" id="KW-0418">Kinase</keyword>
<proteinExistence type="predicted"/>
<dbReference type="SUPFAM" id="SSF53254">
    <property type="entry name" value="Phosphoglycerate mutase-like"/>
    <property type="match status" value="1"/>
</dbReference>
<gene>
    <name evidence="1" type="ORF">D3H34_00940</name>
</gene>
<dbReference type="AlphaFoldDB" id="A0A9X8GX75"/>
<dbReference type="OrthoDB" id="5296884at2"/>
<keyword evidence="1" id="KW-0808">Transferase</keyword>
<keyword evidence="2" id="KW-1185">Reference proteome</keyword>
<accession>A0A9X8GX75</accession>
<dbReference type="SMART" id="SM00855">
    <property type="entry name" value="PGAM"/>
    <property type="match status" value="1"/>
</dbReference>
<evidence type="ECO:0000313" key="2">
    <source>
        <dbReference type="Proteomes" id="UP000265619"/>
    </source>
</evidence>
<dbReference type="GO" id="GO:0016301">
    <property type="term" value="F:kinase activity"/>
    <property type="evidence" value="ECO:0007669"/>
    <property type="project" value="UniProtKB-KW"/>
</dbReference>
<dbReference type="InterPro" id="IPR029033">
    <property type="entry name" value="His_PPase_superfam"/>
</dbReference>
<evidence type="ECO:0000313" key="1">
    <source>
        <dbReference type="EMBL" id="RIX85140.1"/>
    </source>
</evidence>
<dbReference type="EMBL" id="QXMN01000001">
    <property type="protein sequence ID" value="RIX85140.1"/>
    <property type="molecule type" value="Genomic_DNA"/>
</dbReference>
<dbReference type="RefSeq" id="WP_119551314.1">
    <property type="nucleotide sequence ID" value="NZ_QXMN01000001.1"/>
</dbReference>
<organism evidence="1 2">
    <name type="scientific">Acidovorax cavernicola</name>
    <dbReference type="NCBI Taxonomy" id="1675792"/>
    <lineage>
        <taxon>Bacteria</taxon>
        <taxon>Pseudomonadati</taxon>
        <taxon>Pseudomonadota</taxon>
        <taxon>Betaproteobacteria</taxon>
        <taxon>Burkholderiales</taxon>
        <taxon>Comamonadaceae</taxon>
        <taxon>Acidovorax</taxon>
    </lineage>
</organism>